<feature type="region of interest" description="Disordered" evidence="1">
    <location>
        <begin position="77"/>
        <end position="168"/>
    </location>
</feature>
<evidence type="ECO:0000313" key="2">
    <source>
        <dbReference type="EMBL" id="KAL0947381.1"/>
    </source>
</evidence>
<reference evidence="3" key="1">
    <citation type="submission" date="2024-06" db="EMBL/GenBank/DDBJ databases">
        <title>Multi-omics analyses provide insights into the biosynthesis of the anticancer antibiotic pleurotin in Hohenbuehelia grisea.</title>
        <authorList>
            <person name="Weaver J.A."/>
            <person name="Alberti F."/>
        </authorList>
    </citation>
    <scope>NUCLEOTIDE SEQUENCE [LARGE SCALE GENOMIC DNA]</scope>
    <source>
        <strain evidence="3">T-177</strain>
    </source>
</reference>
<sequence>MDYLFNYNMFNFPPPSPSGTSSSSYTTDPSLSPSPQPQSIPHVVCNAPLVAPKPLPYHSPTFLQFDLPDIDEDLSYPPYTLRSTTAAKRKHRELESAHDSSEQLTDTRPSKRRTTSVAMRAHPVTSVRISARRAPKSSSTTSQPVPATAPQARPVPAPVRAYPYNLRR</sequence>
<dbReference type="Proteomes" id="UP001556367">
    <property type="component" value="Unassembled WGS sequence"/>
</dbReference>
<proteinExistence type="predicted"/>
<feature type="compositionally biased region" description="Basic and acidic residues" evidence="1">
    <location>
        <begin position="92"/>
        <end position="101"/>
    </location>
</feature>
<feature type="region of interest" description="Disordered" evidence="1">
    <location>
        <begin position="11"/>
        <end position="41"/>
    </location>
</feature>
<feature type="compositionally biased region" description="Low complexity" evidence="1">
    <location>
        <begin position="18"/>
        <end position="31"/>
    </location>
</feature>
<evidence type="ECO:0000256" key="1">
    <source>
        <dbReference type="SAM" id="MobiDB-lite"/>
    </source>
</evidence>
<gene>
    <name evidence="2" type="ORF">HGRIS_013497</name>
</gene>
<comment type="caution">
    <text evidence="2">The sequence shown here is derived from an EMBL/GenBank/DDBJ whole genome shotgun (WGS) entry which is preliminary data.</text>
</comment>
<protein>
    <submittedName>
        <fullName evidence="2">Uncharacterized protein</fullName>
    </submittedName>
</protein>
<dbReference type="EMBL" id="JASNQZ010000015">
    <property type="protein sequence ID" value="KAL0947381.1"/>
    <property type="molecule type" value="Genomic_DNA"/>
</dbReference>
<name>A0ABR3IVY9_9AGAR</name>
<keyword evidence="3" id="KW-1185">Reference proteome</keyword>
<feature type="compositionally biased region" description="Low complexity" evidence="1">
    <location>
        <begin position="143"/>
        <end position="168"/>
    </location>
</feature>
<accession>A0ABR3IVY9</accession>
<evidence type="ECO:0000313" key="3">
    <source>
        <dbReference type="Proteomes" id="UP001556367"/>
    </source>
</evidence>
<organism evidence="2 3">
    <name type="scientific">Hohenbuehelia grisea</name>
    <dbReference type="NCBI Taxonomy" id="104357"/>
    <lineage>
        <taxon>Eukaryota</taxon>
        <taxon>Fungi</taxon>
        <taxon>Dikarya</taxon>
        <taxon>Basidiomycota</taxon>
        <taxon>Agaricomycotina</taxon>
        <taxon>Agaricomycetes</taxon>
        <taxon>Agaricomycetidae</taxon>
        <taxon>Agaricales</taxon>
        <taxon>Pleurotineae</taxon>
        <taxon>Pleurotaceae</taxon>
        <taxon>Hohenbuehelia</taxon>
    </lineage>
</organism>